<dbReference type="PANTHER" id="PTHR41517:SF1">
    <property type="entry name" value="CUPIN"/>
    <property type="match status" value="1"/>
</dbReference>
<evidence type="ECO:0000256" key="2">
    <source>
        <dbReference type="ARBA" id="ARBA00023002"/>
    </source>
</evidence>
<protein>
    <submittedName>
        <fullName evidence="4">RmlC-like cupin domain-containing protein</fullName>
    </submittedName>
</protein>
<keyword evidence="2" id="KW-0560">Oxidoreductase</keyword>
<dbReference type="InParanoid" id="A0A1Y2DEJ5"/>
<sequence length="292" mass="32998">MRAFDGTPNTECVPHHWDYKTSREVMMRAEGATTTAEAERRALLMINPGIKRAPYTTDTILAAWQLLLPGERALAHRHTVFAMRFFIEGSGGYTAVGGRKMMMEPGDLILTTQFQWHDHGNEGEDACLWLDCLDQPLFAGNFPVNFQMRFMNHPDSNGSRFHESKVWKDMKARLDAKEGSTARLEYTVDSMPEKHASRTMAAYALRINENATTAAIHDTCNHIFHCVSGSGFTIISNPATGEEKKIDWTNKGTWCIPSWHKFTHTAIEGTAYLFTYNDFPTLEKLGFYASAF</sequence>
<accession>A0A1Y2DEJ5</accession>
<evidence type="ECO:0000256" key="1">
    <source>
        <dbReference type="ARBA" id="ARBA00022964"/>
    </source>
</evidence>
<feature type="domain" description="Cupin type-2" evidence="3">
    <location>
        <begin position="65"/>
        <end position="131"/>
    </location>
</feature>
<keyword evidence="5" id="KW-1185">Reference proteome</keyword>
<dbReference type="InterPro" id="IPR011051">
    <property type="entry name" value="RmlC_Cupin_sf"/>
</dbReference>
<dbReference type="InterPro" id="IPR014710">
    <property type="entry name" value="RmlC-like_jellyroll"/>
</dbReference>
<name>A0A1Y2DEJ5_9BASI</name>
<proteinExistence type="predicted"/>
<dbReference type="Proteomes" id="UP000193467">
    <property type="component" value="Unassembled WGS sequence"/>
</dbReference>
<dbReference type="GO" id="GO:0051213">
    <property type="term" value="F:dioxygenase activity"/>
    <property type="evidence" value="ECO:0007669"/>
    <property type="project" value="UniProtKB-KW"/>
</dbReference>
<dbReference type="STRING" id="106004.A0A1Y2DEJ5"/>
<dbReference type="Gene3D" id="2.60.120.10">
    <property type="entry name" value="Jelly Rolls"/>
    <property type="match status" value="2"/>
</dbReference>
<keyword evidence="1" id="KW-0223">Dioxygenase</keyword>
<dbReference type="Pfam" id="PF07883">
    <property type="entry name" value="Cupin_2"/>
    <property type="match status" value="1"/>
</dbReference>
<evidence type="ECO:0000313" key="4">
    <source>
        <dbReference type="EMBL" id="ORY57691.1"/>
    </source>
</evidence>
<dbReference type="CDD" id="cd02216">
    <property type="entry name" value="cupin_GDO-like_N"/>
    <property type="match status" value="1"/>
</dbReference>
<comment type="caution">
    <text evidence="4">The sequence shown here is derived from an EMBL/GenBank/DDBJ whole genome shotgun (WGS) entry which is preliminary data.</text>
</comment>
<organism evidence="4 5">
    <name type="scientific">Leucosporidium creatinivorum</name>
    <dbReference type="NCBI Taxonomy" id="106004"/>
    <lineage>
        <taxon>Eukaryota</taxon>
        <taxon>Fungi</taxon>
        <taxon>Dikarya</taxon>
        <taxon>Basidiomycota</taxon>
        <taxon>Pucciniomycotina</taxon>
        <taxon>Microbotryomycetes</taxon>
        <taxon>Leucosporidiales</taxon>
        <taxon>Leucosporidium</taxon>
    </lineage>
</organism>
<dbReference type="EMBL" id="MCGR01000081">
    <property type="protein sequence ID" value="ORY57691.1"/>
    <property type="molecule type" value="Genomic_DNA"/>
</dbReference>
<evidence type="ECO:0000313" key="5">
    <source>
        <dbReference type="Proteomes" id="UP000193467"/>
    </source>
</evidence>
<gene>
    <name evidence="4" type="ORF">BCR35DRAFT_271336</name>
</gene>
<dbReference type="InterPro" id="IPR047183">
    <property type="entry name" value="GDO-like"/>
</dbReference>
<dbReference type="SUPFAM" id="SSF51182">
    <property type="entry name" value="RmlC-like cupins"/>
    <property type="match status" value="1"/>
</dbReference>
<dbReference type="AlphaFoldDB" id="A0A1Y2DEJ5"/>
<reference evidence="4 5" key="1">
    <citation type="submission" date="2016-07" db="EMBL/GenBank/DDBJ databases">
        <title>Pervasive Adenine N6-methylation of Active Genes in Fungi.</title>
        <authorList>
            <consortium name="DOE Joint Genome Institute"/>
            <person name="Mondo S.J."/>
            <person name="Dannebaum R.O."/>
            <person name="Kuo R.C."/>
            <person name="Labutti K."/>
            <person name="Haridas S."/>
            <person name="Kuo A."/>
            <person name="Salamov A."/>
            <person name="Ahrendt S.R."/>
            <person name="Lipzen A."/>
            <person name="Sullivan W."/>
            <person name="Andreopoulos W.B."/>
            <person name="Clum A."/>
            <person name="Lindquist E."/>
            <person name="Daum C."/>
            <person name="Ramamoorthy G.K."/>
            <person name="Gryganskyi A."/>
            <person name="Culley D."/>
            <person name="Magnuson J.K."/>
            <person name="James T.Y."/>
            <person name="O'Malley M.A."/>
            <person name="Stajich J.E."/>
            <person name="Spatafora J.W."/>
            <person name="Visel A."/>
            <person name="Grigoriev I.V."/>
        </authorList>
    </citation>
    <scope>NUCLEOTIDE SEQUENCE [LARGE SCALE GENOMIC DNA]</scope>
    <source>
        <strain evidence="4 5">62-1032</strain>
    </source>
</reference>
<dbReference type="PANTHER" id="PTHR41517">
    <property type="entry name" value="1,2-DIOXYGENASE PROTEIN-RELATED"/>
    <property type="match status" value="1"/>
</dbReference>
<evidence type="ECO:0000259" key="3">
    <source>
        <dbReference type="Pfam" id="PF07883"/>
    </source>
</evidence>
<dbReference type="InterPro" id="IPR013096">
    <property type="entry name" value="Cupin_2"/>
</dbReference>
<dbReference type="OrthoDB" id="2205143at2759"/>